<dbReference type="Proteomes" id="UP000284220">
    <property type="component" value="Unassembled WGS sequence"/>
</dbReference>
<dbReference type="AlphaFoldDB" id="A0A414S840"/>
<gene>
    <name evidence="1" type="ORF">DW272_15805</name>
</gene>
<evidence type="ECO:0008006" key="3">
    <source>
        <dbReference type="Google" id="ProtNLM"/>
    </source>
</evidence>
<protein>
    <recommendedName>
        <fullName evidence="3">Nucleoside 2-deoxyribosyltransferase</fullName>
    </recommendedName>
</protein>
<evidence type="ECO:0000313" key="2">
    <source>
        <dbReference type="Proteomes" id="UP000284220"/>
    </source>
</evidence>
<dbReference type="Gene3D" id="3.40.50.450">
    <property type="match status" value="1"/>
</dbReference>
<organism evidence="1 2">
    <name type="scientific">Blautia obeum</name>
    <dbReference type="NCBI Taxonomy" id="40520"/>
    <lineage>
        <taxon>Bacteria</taxon>
        <taxon>Bacillati</taxon>
        <taxon>Bacillota</taxon>
        <taxon>Clostridia</taxon>
        <taxon>Lachnospirales</taxon>
        <taxon>Lachnospiraceae</taxon>
        <taxon>Blautia</taxon>
    </lineage>
</organism>
<sequence length="321" mass="37305">MVCGSRNAKVEQIHDPVSQFINCPVCGMYKISEGNNNFEMIDKNKLASFLFYRGFKEHTLSGNNERRYYTTIENETNSHGMPIYLDSLMVDSWYPCTLSEKTDKILLKLNDLSEYMGDKIGLDREALYSCFFVDRFNPLNGERRSQDELETQAMYMFDYLSENGYVQGEILDNNLNNLIITPKGYCRIEEWQRKISKGNDVLVAMKFGDDTKKLREAIRQGISEAKYNAIFIDEVEHNEFITPELLKHIRDSKFVVVDLTHQNNGAYFEEGYAMGLGKTVIQLCKKSTKLHFDIAQKNTIIWEREEDIPLRLKNRIDATIE</sequence>
<dbReference type="EMBL" id="QRHZ01000013">
    <property type="protein sequence ID" value="RHG14426.1"/>
    <property type="molecule type" value="Genomic_DNA"/>
</dbReference>
<evidence type="ECO:0000313" key="1">
    <source>
        <dbReference type="EMBL" id="RHG14426.1"/>
    </source>
</evidence>
<proteinExistence type="predicted"/>
<comment type="caution">
    <text evidence="1">The sequence shown here is derived from an EMBL/GenBank/DDBJ whole genome shotgun (WGS) entry which is preliminary data.</text>
</comment>
<dbReference type="SUPFAM" id="SSF52309">
    <property type="entry name" value="N-(deoxy)ribosyltransferase-like"/>
    <property type="match status" value="1"/>
</dbReference>
<name>A0A414S840_9FIRM</name>
<accession>A0A414S840</accession>
<reference evidence="1 2" key="1">
    <citation type="submission" date="2018-08" db="EMBL/GenBank/DDBJ databases">
        <title>A genome reference for cultivated species of the human gut microbiota.</title>
        <authorList>
            <person name="Zou Y."/>
            <person name="Xue W."/>
            <person name="Luo G."/>
        </authorList>
    </citation>
    <scope>NUCLEOTIDE SEQUENCE [LARGE SCALE GENOMIC DNA]</scope>
    <source>
        <strain evidence="1 2">AM22-9LB</strain>
    </source>
</reference>